<feature type="region of interest" description="Disordered" evidence="2">
    <location>
        <begin position="341"/>
        <end position="364"/>
    </location>
</feature>
<organism evidence="3 4">
    <name type="scientific">Prorocentrum cordatum</name>
    <dbReference type="NCBI Taxonomy" id="2364126"/>
    <lineage>
        <taxon>Eukaryota</taxon>
        <taxon>Sar</taxon>
        <taxon>Alveolata</taxon>
        <taxon>Dinophyceae</taxon>
        <taxon>Prorocentrales</taxon>
        <taxon>Prorocentraceae</taxon>
        <taxon>Prorocentrum</taxon>
    </lineage>
</organism>
<feature type="compositionally biased region" description="Basic and acidic residues" evidence="2">
    <location>
        <begin position="1277"/>
        <end position="1286"/>
    </location>
</feature>
<reference evidence="3" key="1">
    <citation type="submission" date="2023-10" db="EMBL/GenBank/DDBJ databases">
        <authorList>
            <person name="Chen Y."/>
            <person name="Shah S."/>
            <person name="Dougan E. K."/>
            <person name="Thang M."/>
            <person name="Chan C."/>
        </authorList>
    </citation>
    <scope>NUCLEOTIDE SEQUENCE [LARGE SCALE GENOMIC DNA]</scope>
</reference>
<gene>
    <name evidence="3" type="ORF">PCOR1329_LOCUS34070</name>
</gene>
<dbReference type="Gene3D" id="1.10.443.10">
    <property type="entry name" value="Intergrase catalytic core"/>
    <property type="match status" value="1"/>
</dbReference>
<evidence type="ECO:0008006" key="5">
    <source>
        <dbReference type="Google" id="ProtNLM"/>
    </source>
</evidence>
<proteinExistence type="predicted"/>
<keyword evidence="4" id="KW-1185">Reference proteome</keyword>
<feature type="region of interest" description="Disordered" evidence="2">
    <location>
        <begin position="1"/>
        <end position="21"/>
    </location>
</feature>
<accession>A0ABN9SZJ1</accession>
<dbReference type="SUPFAM" id="SSF56349">
    <property type="entry name" value="DNA breaking-rejoining enzymes"/>
    <property type="match status" value="1"/>
</dbReference>
<comment type="caution">
    <text evidence="3">The sequence shown here is derived from an EMBL/GenBank/DDBJ whole genome shotgun (WGS) entry which is preliminary data.</text>
</comment>
<feature type="region of interest" description="Disordered" evidence="2">
    <location>
        <begin position="1277"/>
        <end position="1298"/>
    </location>
</feature>
<dbReference type="InterPro" id="IPR011010">
    <property type="entry name" value="DNA_brk_join_enz"/>
</dbReference>
<feature type="compositionally biased region" description="Low complexity" evidence="2">
    <location>
        <begin position="12"/>
        <end position="21"/>
    </location>
</feature>
<dbReference type="Proteomes" id="UP001189429">
    <property type="component" value="Unassembled WGS sequence"/>
</dbReference>
<keyword evidence="1" id="KW-0233">DNA recombination</keyword>
<evidence type="ECO:0000313" key="3">
    <source>
        <dbReference type="EMBL" id="CAK0838034.1"/>
    </source>
</evidence>
<evidence type="ECO:0000313" key="4">
    <source>
        <dbReference type="Proteomes" id="UP001189429"/>
    </source>
</evidence>
<name>A0ABN9SZJ1_9DINO</name>
<sequence length="1602" mass="176344">MPISLELDSVGSTSPSRAGSAISSAGSSWELVGSECEELPVFLAGQAPSLPEGGGRLLATARCGGPLLVFLWTLVTVVRDPPSPEEEPLEGEEFTPERVMPVEVWSRRYYRRSATDGVEIFLARRKTGNCWAALLPDLSMGAITITAKTTVFADPVPGIRWQALPALSQVQKDSFMQQATDGLRACTDRGALKYLGVVDMIVETWLAFVSWIVTCRGTLIESSETIQEWVSYGGEWLEWARKLMPLRRWAALLLALILLMIWGAHEMQELGDLAESQRAMAAELNEIRIAERARELRRSAMASSSVDRGAEAAAANQLQIQSMLSRLDEFEARLQGGAAAGSPAAAAAPSPATPAGAAEGPTSPARADATVLMETPDKRAASEPAEAVSLAIKRMRFKAQMPQQVFLEQLEDFKECPASEWATKMPEGYRERIAPDVLSEVYSTGKTAEAWARDFIRDRGLTDCNTAREMIATFAAVDTMLMTDRQKGLLNQVSFERLVRKGYALVRAYRNVHCRDDWSRPKDSKSWKSKVDWEAARRLDPQLADESTIRVMSAEEEVKKAMGRDAQLIKARTDLANVELTAGALTLAGGAAILRLRPAATAAENQSRAPQHEPSSEQSEICECVRAAEVKNYVDPHFRRKKDMLMLARRKALAGMLCRCESKVDEVGLFCVVKKAEIVDGEPLVSLRLVFDQRRSNLRWRSPPWCAMGGVSAMSFLGVSEEMTEEGARMVFGTGDLPDFYYTLDLGEAIAPYFVLPGVRASELLDVLPAGACLSGLGEHVGVRVALMGFSWACWMAQTTMEDLFNSGPSLGMPALAEEQRLAEGGPLPLISREVPAAHYEYIDDFGIIGVDYPPVADAEPPTQVRDIWSGAKYLVNAAGFNVHKDDCSGQARMIGGDFAGTRLAPNQDKMWLAVAGVSEILRQRSEFPDAVAKIVGILSWGFLITRGALSVFSEVYHWCMEFRGGPRRRLPDEVLRELALAAAVVPLVSVDLAMPWGPTVTIFDASLYGGAIISAQADTQEMRREAPKERLQGETVLPAETGQVIEELADIAEEDPFAPLRLGWPARAKVLRFLHLCSGHTRSGDLEFWLARLAASRGYVMQCTNVDIGFGPEFDLSEEVNVRRLELLAELEVEMGSAQLLSSLRVLRAIGLRGGSVSLEHPADPGKPPFPSIFAPPEVLEWEETLGAYRNHMASLCGKDETGRFRTRVAQAYSSELCRALAECHLDAMLDGRERREAEFTERAVELLIKETLERRRRDIRDIDVLPASFLEDRRMHATNRRNESQRAGPSGPMQTSEAGLSLLPYSVAKKTALNCYVPNARRFLEFALDLDLPMMSREEIDNSILVYLDYLVEDEEVGPHRGDYVVHGMAFVWPKLSTGLPRANRALRAWRKMHVAGEGGPQPLEVWAALDEAMRLAGSVEAADAAALAVDAYLRSAEVFALRVEDIVDADEDVVAIKLGVQERNERTKTGVRQGVLIDRPHVATMLRARKAAKKPGELVFGCSVEAYRRALRKASDDIGIAAFPAHSARHSGPSHDAAEGYRTVWAIQRRGRWASEKSVLRYMKTHALVAARAAVPAAVMARGRELLARQAPRPEKARE</sequence>
<dbReference type="InterPro" id="IPR013762">
    <property type="entry name" value="Integrase-like_cat_sf"/>
</dbReference>
<evidence type="ECO:0000256" key="1">
    <source>
        <dbReference type="ARBA" id="ARBA00023172"/>
    </source>
</evidence>
<evidence type="ECO:0000256" key="2">
    <source>
        <dbReference type="SAM" id="MobiDB-lite"/>
    </source>
</evidence>
<protein>
    <recommendedName>
        <fullName evidence="5">RNA-directed RNA polymerase</fullName>
    </recommendedName>
</protein>
<dbReference type="EMBL" id="CAUYUJ010014193">
    <property type="protein sequence ID" value="CAK0838034.1"/>
    <property type="molecule type" value="Genomic_DNA"/>
</dbReference>